<sequence>MNTIAISIIVFGALVFFHELGHFLVAKLCDIKVNEFSLGFGPILVSLKKGETLYSIRALPLGGYVKMEGEDEKTGDPRAFSNKPVGARMAVVISGPMMNLLMAVILISLIGFFSGVATTKVTVIPNSPAELAGIKDGDIIAAIDDKKISSWDETVSIISQKPNQTLEIEILRNGEKKEILVKTEQEPETGRGVIGIKSVVIRYSPLHSLKTGIQKTLWASSMILSSIPRLLTGRGLSDLVGPLGIAHMVGEAARVGIFNVLYLTAFISINLGLLNLLPVPALDGSRLVFLFVEFLRGKPIDPEKEGMIHFLGFALLMLLMVFVLYRDFMRLYM</sequence>
<dbReference type="GO" id="GO:0004222">
    <property type="term" value="F:metalloendopeptidase activity"/>
    <property type="evidence" value="ECO:0007669"/>
    <property type="project" value="InterPro"/>
</dbReference>
<dbReference type="NCBIfam" id="TIGR00054">
    <property type="entry name" value="RIP metalloprotease RseP"/>
    <property type="match status" value="1"/>
</dbReference>
<comment type="cofactor">
    <cofactor evidence="1 11">
        <name>Zn(2+)</name>
        <dbReference type="ChEBI" id="CHEBI:29105"/>
    </cofactor>
</comment>
<organism evidence="13 14">
    <name type="scientific">Fervidicola ferrireducens</name>
    <dbReference type="NCBI Taxonomy" id="520764"/>
    <lineage>
        <taxon>Bacteria</taxon>
        <taxon>Bacillati</taxon>
        <taxon>Bacillota</taxon>
        <taxon>Clostridia</taxon>
        <taxon>Thermosediminibacterales</taxon>
        <taxon>Thermosediminibacteraceae</taxon>
        <taxon>Fervidicola</taxon>
    </lineage>
</organism>
<dbReference type="InterPro" id="IPR041489">
    <property type="entry name" value="PDZ_6"/>
</dbReference>
<dbReference type="InterPro" id="IPR001478">
    <property type="entry name" value="PDZ"/>
</dbReference>
<dbReference type="CDD" id="cd06163">
    <property type="entry name" value="S2P-M50_PDZ_RseP-like"/>
    <property type="match status" value="1"/>
</dbReference>
<keyword evidence="4 13" id="KW-0645">Protease</keyword>
<comment type="similarity">
    <text evidence="3 11">Belongs to the peptidase M50B family.</text>
</comment>
<dbReference type="CDD" id="cd23081">
    <property type="entry name" value="cpPDZ_EcRseP-like"/>
    <property type="match status" value="1"/>
</dbReference>
<dbReference type="EMBL" id="LOED01000004">
    <property type="protein sequence ID" value="KXG78119.1"/>
    <property type="molecule type" value="Genomic_DNA"/>
</dbReference>
<dbReference type="SMART" id="SM00228">
    <property type="entry name" value="PDZ"/>
    <property type="match status" value="1"/>
</dbReference>
<comment type="subcellular location">
    <subcellularLocation>
        <location evidence="2">Membrane</location>
        <topology evidence="2">Multi-pass membrane protein</topology>
    </subcellularLocation>
</comment>
<keyword evidence="9 11" id="KW-0482">Metalloprotease</keyword>
<dbReference type="GO" id="GO:0006508">
    <property type="term" value="P:proteolysis"/>
    <property type="evidence" value="ECO:0007669"/>
    <property type="project" value="UniProtKB-KW"/>
</dbReference>
<feature type="transmembrane region" description="Helical" evidence="11">
    <location>
        <begin position="97"/>
        <end position="117"/>
    </location>
</feature>
<keyword evidence="10 11" id="KW-0472">Membrane</keyword>
<evidence type="ECO:0000256" key="9">
    <source>
        <dbReference type="ARBA" id="ARBA00023049"/>
    </source>
</evidence>
<dbReference type="Pfam" id="PF17820">
    <property type="entry name" value="PDZ_6"/>
    <property type="match status" value="1"/>
</dbReference>
<name>A0A140LC44_9FIRM</name>
<evidence type="ECO:0000256" key="7">
    <source>
        <dbReference type="ARBA" id="ARBA00022833"/>
    </source>
</evidence>
<dbReference type="InterPro" id="IPR036034">
    <property type="entry name" value="PDZ_sf"/>
</dbReference>
<dbReference type="Gene3D" id="2.30.42.10">
    <property type="match status" value="1"/>
</dbReference>
<dbReference type="SUPFAM" id="SSF50156">
    <property type="entry name" value="PDZ domain-like"/>
    <property type="match status" value="1"/>
</dbReference>
<keyword evidence="14" id="KW-1185">Reference proteome</keyword>
<evidence type="ECO:0000256" key="8">
    <source>
        <dbReference type="ARBA" id="ARBA00022989"/>
    </source>
</evidence>
<gene>
    <name evidence="13" type="primary">rasP</name>
    <name evidence="13" type="ORF">AN618_05110</name>
</gene>
<dbReference type="InterPro" id="IPR008915">
    <property type="entry name" value="Peptidase_M50"/>
</dbReference>
<evidence type="ECO:0000256" key="6">
    <source>
        <dbReference type="ARBA" id="ARBA00022801"/>
    </source>
</evidence>
<dbReference type="InParanoid" id="A0A140LC44"/>
<evidence type="ECO:0000256" key="11">
    <source>
        <dbReference type="RuleBase" id="RU362031"/>
    </source>
</evidence>
<comment type="caution">
    <text evidence="13">The sequence shown here is derived from an EMBL/GenBank/DDBJ whole genome shotgun (WGS) entry which is preliminary data.</text>
</comment>
<dbReference type="PATRIC" id="fig|520764.3.peg.540"/>
<feature type="transmembrane region" description="Helical" evidence="11">
    <location>
        <begin position="306"/>
        <end position="325"/>
    </location>
</feature>
<dbReference type="STRING" id="520764.AN618_05110"/>
<keyword evidence="11" id="KW-0479">Metal-binding</keyword>
<dbReference type="Pfam" id="PF02163">
    <property type="entry name" value="Peptidase_M50"/>
    <property type="match status" value="1"/>
</dbReference>
<evidence type="ECO:0000256" key="1">
    <source>
        <dbReference type="ARBA" id="ARBA00001947"/>
    </source>
</evidence>
<protein>
    <recommendedName>
        <fullName evidence="11">Zinc metalloprotease</fullName>
        <ecNumber evidence="11">3.4.24.-</ecNumber>
    </recommendedName>
</protein>
<dbReference type="FunCoup" id="A0A140LC44">
    <property type="interactions" value="395"/>
</dbReference>
<evidence type="ECO:0000259" key="12">
    <source>
        <dbReference type="SMART" id="SM00228"/>
    </source>
</evidence>
<dbReference type="PANTHER" id="PTHR42837">
    <property type="entry name" value="REGULATOR OF SIGMA-E PROTEASE RSEP"/>
    <property type="match status" value="1"/>
</dbReference>
<keyword evidence="5 11" id="KW-0812">Transmembrane</keyword>
<dbReference type="InterPro" id="IPR004387">
    <property type="entry name" value="Pept_M50_Zn"/>
</dbReference>
<evidence type="ECO:0000256" key="4">
    <source>
        <dbReference type="ARBA" id="ARBA00022670"/>
    </source>
</evidence>
<evidence type="ECO:0000313" key="14">
    <source>
        <dbReference type="Proteomes" id="UP000070427"/>
    </source>
</evidence>
<reference evidence="13 14" key="1">
    <citation type="submission" date="2015-12" db="EMBL/GenBank/DDBJ databases">
        <title>Draft genome sequnece of Fervidicola ferrireducens strain Y170.</title>
        <authorList>
            <person name="Patel B.K."/>
        </authorList>
    </citation>
    <scope>NUCLEOTIDE SEQUENCE [LARGE SCALE GENOMIC DNA]</scope>
    <source>
        <strain evidence="13 14">Y170</strain>
    </source>
</reference>
<dbReference type="AlphaFoldDB" id="A0A140LC44"/>
<evidence type="ECO:0000256" key="5">
    <source>
        <dbReference type="ARBA" id="ARBA00022692"/>
    </source>
</evidence>
<keyword evidence="7 11" id="KW-0862">Zinc</keyword>
<dbReference type="OrthoDB" id="9782003at2"/>
<evidence type="ECO:0000313" key="13">
    <source>
        <dbReference type="EMBL" id="KXG78119.1"/>
    </source>
</evidence>
<feature type="domain" description="PDZ" evidence="12">
    <location>
        <begin position="103"/>
        <end position="174"/>
    </location>
</feature>
<proteinExistence type="inferred from homology"/>
<evidence type="ECO:0000256" key="2">
    <source>
        <dbReference type="ARBA" id="ARBA00004141"/>
    </source>
</evidence>
<feature type="transmembrane region" description="Helical" evidence="11">
    <location>
        <begin position="257"/>
        <end position="277"/>
    </location>
</feature>
<keyword evidence="8 11" id="KW-1133">Transmembrane helix</keyword>
<dbReference type="PANTHER" id="PTHR42837:SF2">
    <property type="entry name" value="MEMBRANE METALLOPROTEASE ARASP2, CHLOROPLASTIC-RELATED"/>
    <property type="match status" value="1"/>
</dbReference>
<dbReference type="Proteomes" id="UP000070427">
    <property type="component" value="Unassembled WGS sequence"/>
</dbReference>
<dbReference type="EC" id="3.4.24.-" evidence="11"/>
<keyword evidence="6 11" id="KW-0378">Hydrolase</keyword>
<dbReference type="GO" id="GO:0016020">
    <property type="term" value="C:membrane"/>
    <property type="evidence" value="ECO:0007669"/>
    <property type="project" value="UniProtKB-SubCell"/>
</dbReference>
<evidence type="ECO:0000256" key="3">
    <source>
        <dbReference type="ARBA" id="ARBA00007931"/>
    </source>
</evidence>
<dbReference type="GO" id="GO:0046872">
    <property type="term" value="F:metal ion binding"/>
    <property type="evidence" value="ECO:0007669"/>
    <property type="project" value="UniProtKB-KW"/>
</dbReference>
<accession>A0A140LC44</accession>
<evidence type="ECO:0000256" key="10">
    <source>
        <dbReference type="ARBA" id="ARBA00023136"/>
    </source>
</evidence>